<gene>
    <name evidence="8" type="ORF">GK047_17975</name>
</gene>
<feature type="transmembrane region" description="Helical" evidence="7">
    <location>
        <begin position="150"/>
        <end position="168"/>
    </location>
</feature>
<dbReference type="PANTHER" id="PTHR43266:SF9">
    <property type="entry name" value="PERMEASE, MAJOR FACILITATOR SUPERFAMILY-RELATED"/>
    <property type="match status" value="1"/>
</dbReference>
<feature type="transmembrane region" description="Helical" evidence="7">
    <location>
        <begin position="225"/>
        <end position="248"/>
    </location>
</feature>
<dbReference type="CDD" id="cd06173">
    <property type="entry name" value="MFS_MefA_like"/>
    <property type="match status" value="1"/>
</dbReference>
<evidence type="ECO:0000256" key="2">
    <source>
        <dbReference type="ARBA" id="ARBA00022448"/>
    </source>
</evidence>
<evidence type="ECO:0000256" key="1">
    <source>
        <dbReference type="ARBA" id="ARBA00004651"/>
    </source>
</evidence>
<keyword evidence="5 7" id="KW-1133">Transmembrane helix</keyword>
<keyword evidence="4 7" id="KW-0812">Transmembrane</keyword>
<evidence type="ECO:0000313" key="8">
    <source>
        <dbReference type="EMBL" id="NEW07890.1"/>
    </source>
</evidence>
<dbReference type="Gene3D" id="1.20.1250.20">
    <property type="entry name" value="MFS general substrate transporter like domains"/>
    <property type="match status" value="2"/>
</dbReference>
<proteinExistence type="predicted"/>
<dbReference type="InterPro" id="IPR036259">
    <property type="entry name" value="MFS_trans_sf"/>
</dbReference>
<feature type="transmembrane region" description="Helical" evidence="7">
    <location>
        <begin position="387"/>
        <end position="406"/>
    </location>
</feature>
<dbReference type="Pfam" id="PF07690">
    <property type="entry name" value="MFS_1"/>
    <property type="match status" value="1"/>
</dbReference>
<feature type="transmembrane region" description="Helical" evidence="7">
    <location>
        <begin position="260"/>
        <end position="279"/>
    </location>
</feature>
<feature type="transmembrane region" description="Helical" evidence="7">
    <location>
        <begin position="80"/>
        <end position="100"/>
    </location>
</feature>
<comment type="subcellular location">
    <subcellularLocation>
        <location evidence="1">Cell membrane</location>
        <topology evidence="1">Multi-pass membrane protein</topology>
    </subcellularLocation>
</comment>
<evidence type="ECO:0000256" key="7">
    <source>
        <dbReference type="SAM" id="Phobius"/>
    </source>
</evidence>
<evidence type="ECO:0000256" key="6">
    <source>
        <dbReference type="ARBA" id="ARBA00023136"/>
    </source>
</evidence>
<dbReference type="PANTHER" id="PTHR43266">
    <property type="entry name" value="MACROLIDE-EFFLUX PROTEIN"/>
    <property type="match status" value="1"/>
</dbReference>
<feature type="transmembrane region" description="Helical" evidence="7">
    <location>
        <begin position="174"/>
        <end position="192"/>
    </location>
</feature>
<evidence type="ECO:0000256" key="3">
    <source>
        <dbReference type="ARBA" id="ARBA00022475"/>
    </source>
</evidence>
<feature type="transmembrane region" description="Helical" evidence="7">
    <location>
        <begin position="47"/>
        <end position="68"/>
    </location>
</feature>
<dbReference type="SUPFAM" id="SSF103473">
    <property type="entry name" value="MFS general substrate transporter"/>
    <property type="match status" value="1"/>
</dbReference>
<comment type="caution">
    <text evidence="8">The sequence shown here is derived from an EMBL/GenBank/DDBJ whole genome shotgun (WGS) entry which is preliminary data.</text>
</comment>
<keyword evidence="6 7" id="KW-0472">Membrane</keyword>
<protein>
    <submittedName>
        <fullName evidence="8">MFS transporter</fullName>
    </submittedName>
</protein>
<feature type="transmembrane region" description="Helical" evidence="7">
    <location>
        <begin position="317"/>
        <end position="336"/>
    </location>
</feature>
<dbReference type="InterPro" id="IPR011701">
    <property type="entry name" value="MFS"/>
</dbReference>
<evidence type="ECO:0000256" key="4">
    <source>
        <dbReference type="ARBA" id="ARBA00022692"/>
    </source>
</evidence>
<dbReference type="EMBL" id="JAAIKC010000007">
    <property type="protein sequence ID" value="NEW07890.1"/>
    <property type="molecule type" value="Genomic_DNA"/>
</dbReference>
<reference evidence="8" key="1">
    <citation type="submission" date="2020-02" db="EMBL/GenBank/DDBJ databases">
        <authorList>
            <person name="Shen X.-R."/>
            <person name="Zhang Y.-X."/>
        </authorList>
    </citation>
    <scope>NUCLEOTIDE SEQUENCE</scope>
    <source>
        <strain evidence="8">SYP-B3998</strain>
    </source>
</reference>
<dbReference type="GO" id="GO:0022857">
    <property type="term" value="F:transmembrane transporter activity"/>
    <property type="evidence" value="ECO:0007669"/>
    <property type="project" value="InterPro"/>
</dbReference>
<name>A0A6G4A0M0_9BACL</name>
<dbReference type="AlphaFoldDB" id="A0A6G4A0M0"/>
<dbReference type="RefSeq" id="WP_163949725.1">
    <property type="nucleotide sequence ID" value="NZ_JAAIKC010000007.1"/>
</dbReference>
<evidence type="ECO:0000256" key="5">
    <source>
        <dbReference type="ARBA" id="ARBA00022989"/>
    </source>
</evidence>
<feature type="transmembrane region" description="Helical" evidence="7">
    <location>
        <begin position="291"/>
        <end position="311"/>
    </location>
</feature>
<organism evidence="8">
    <name type="scientific">Paenibacillus sp. SYP-B3998</name>
    <dbReference type="NCBI Taxonomy" id="2678564"/>
    <lineage>
        <taxon>Bacteria</taxon>
        <taxon>Bacillati</taxon>
        <taxon>Bacillota</taxon>
        <taxon>Bacilli</taxon>
        <taxon>Bacillales</taxon>
        <taxon>Paenibacillaceae</taxon>
        <taxon>Paenibacillus</taxon>
    </lineage>
</organism>
<keyword evidence="3" id="KW-1003">Cell membrane</keyword>
<sequence length="435" mass="48823">MSDPTSYRPYTNRNIFIFSGTRLISELGSALFKFALSLYILDLTGSAVIFSIILGLSILPGVFVNIFAGVYVDRSNKKKVLVFSELLSGIIMFSLLLLFYFEPAPIWLLGVYSVILNVIQSFTLLALNASIPNLVDQDRVHSLNSSYQSIGAVINVVGPMVGALAYQVWGFENILIFSTVFFILAGSLQWLLRFHTTSDHPVAASYFESLKEVFRYIEQQAAIKYVLFLFVVINFILAPLMQVVLPYVTYRELHISAQQLSIIQASWFVGIIIGAILVSQKRVHHFMINKIFILFQIQAILFACWCFPKLVPQVSGSPWAITGFFFVLLMITGLMNSMGNIPMISYIQVYTPDHLRASVFGVTSSITMLATPLGIWVYGFVLNRIDWAYLPLVSGGIVFVVGLLAHQNRQLREFFKKNDAPLTVKTEQSERISAS</sequence>
<feature type="transmembrane region" description="Helical" evidence="7">
    <location>
        <begin position="106"/>
        <end position="129"/>
    </location>
</feature>
<feature type="transmembrane region" description="Helical" evidence="7">
    <location>
        <begin position="357"/>
        <end position="381"/>
    </location>
</feature>
<keyword evidence="2" id="KW-0813">Transport</keyword>
<dbReference type="GO" id="GO:0005886">
    <property type="term" value="C:plasma membrane"/>
    <property type="evidence" value="ECO:0007669"/>
    <property type="project" value="UniProtKB-SubCell"/>
</dbReference>
<accession>A0A6G4A0M0</accession>